<organism evidence="2 3">
    <name type="scientific">Pleurotus eryngii</name>
    <name type="common">Boletus of the steppes</name>
    <dbReference type="NCBI Taxonomy" id="5323"/>
    <lineage>
        <taxon>Eukaryota</taxon>
        <taxon>Fungi</taxon>
        <taxon>Dikarya</taxon>
        <taxon>Basidiomycota</taxon>
        <taxon>Agaricomycotina</taxon>
        <taxon>Agaricomycetes</taxon>
        <taxon>Agaricomycetidae</taxon>
        <taxon>Agaricales</taxon>
        <taxon>Pleurotineae</taxon>
        <taxon>Pleurotaceae</taxon>
        <taxon>Pleurotus</taxon>
    </lineage>
</organism>
<accession>A0A9P5ZNI4</accession>
<proteinExistence type="predicted"/>
<feature type="region of interest" description="Disordered" evidence="1">
    <location>
        <begin position="188"/>
        <end position="247"/>
    </location>
</feature>
<evidence type="ECO:0000313" key="3">
    <source>
        <dbReference type="Proteomes" id="UP000807025"/>
    </source>
</evidence>
<name>A0A9P5ZNI4_PLEER</name>
<feature type="region of interest" description="Disordered" evidence="1">
    <location>
        <begin position="22"/>
        <end position="63"/>
    </location>
</feature>
<dbReference type="OrthoDB" id="10655648at2759"/>
<dbReference type="Proteomes" id="UP000807025">
    <property type="component" value="Unassembled WGS sequence"/>
</dbReference>
<protein>
    <submittedName>
        <fullName evidence="2">Uncharacterized protein</fullName>
    </submittedName>
</protein>
<sequence>MHRHYVFVQLALPSQTTRWDARVEGDRGVGQNKQRNEDSAWPISPFATPTTTKGSPATVPMSSPHPACTIEEIFEDECDWFATMGQTMLPNDEGLKEDMGLSAWLEAVRELLIQQNITHLIDKEKWKVVMAARENLSKGEAMFMSQKLALENLAKEVEEDAKEGNGIGKQVPKQLVGGAHMNRAEMVGGERVEESDGGSSGGDSPPMPLSDDIGNEGPDTPQGKRQLRRGPSKTEGKMEVVASQDDQEEPIMEIDLTLELEDPTCQINCHKHNLHSPHAQAFSPDNVIVFRPSRDKARAVKKAPSNEHTKPMLQSTKIIEILDNDDSHPVASAGPWMKIVELRSQIKSLKKGNTLMEKLLDETMEEADRLSTQVAEQRPCQDPPPHSIKDVAALSVSIASHHSAGHAFWNGSTPSVHSTCKPIVNRGKTYIPISASATNPLDLQLLQLKYNCPMCHAQAKTQPI</sequence>
<reference evidence="2" key="1">
    <citation type="submission" date="2020-11" db="EMBL/GenBank/DDBJ databases">
        <authorList>
            <consortium name="DOE Joint Genome Institute"/>
            <person name="Ahrendt S."/>
            <person name="Riley R."/>
            <person name="Andreopoulos W."/>
            <person name="Labutti K."/>
            <person name="Pangilinan J."/>
            <person name="Ruiz-Duenas F.J."/>
            <person name="Barrasa J.M."/>
            <person name="Sanchez-Garcia M."/>
            <person name="Camarero S."/>
            <person name="Miyauchi S."/>
            <person name="Serrano A."/>
            <person name="Linde D."/>
            <person name="Babiker R."/>
            <person name="Drula E."/>
            <person name="Ayuso-Fernandez I."/>
            <person name="Pacheco R."/>
            <person name="Padilla G."/>
            <person name="Ferreira P."/>
            <person name="Barriuso J."/>
            <person name="Kellner H."/>
            <person name="Castanera R."/>
            <person name="Alfaro M."/>
            <person name="Ramirez L."/>
            <person name="Pisabarro A.G."/>
            <person name="Kuo A."/>
            <person name="Tritt A."/>
            <person name="Lipzen A."/>
            <person name="He G."/>
            <person name="Yan M."/>
            <person name="Ng V."/>
            <person name="Cullen D."/>
            <person name="Martin F."/>
            <person name="Rosso M.-N."/>
            <person name="Henrissat B."/>
            <person name="Hibbett D."/>
            <person name="Martinez A.T."/>
            <person name="Grigoriev I.V."/>
        </authorList>
    </citation>
    <scope>NUCLEOTIDE SEQUENCE</scope>
    <source>
        <strain evidence="2">ATCC 90797</strain>
    </source>
</reference>
<dbReference type="AlphaFoldDB" id="A0A9P5ZNI4"/>
<dbReference type="EMBL" id="MU154637">
    <property type="protein sequence ID" value="KAF9490637.1"/>
    <property type="molecule type" value="Genomic_DNA"/>
</dbReference>
<evidence type="ECO:0000256" key="1">
    <source>
        <dbReference type="SAM" id="MobiDB-lite"/>
    </source>
</evidence>
<gene>
    <name evidence="2" type="ORF">BDN71DRAFT_1434575</name>
</gene>
<comment type="caution">
    <text evidence="2">The sequence shown here is derived from an EMBL/GenBank/DDBJ whole genome shotgun (WGS) entry which is preliminary data.</text>
</comment>
<evidence type="ECO:0000313" key="2">
    <source>
        <dbReference type="EMBL" id="KAF9490637.1"/>
    </source>
</evidence>
<keyword evidence="3" id="KW-1185">Reference proteome</keyword>